<feature type="transmembrane region" description="Helical" evidence="1">
    <location>
        <begin position="127"/>
        <end position="149"/>
    </location>
</feature>
<protein>
    <submittedName>
        <fullName evidence="2">Uncharacterized protein</fullName>
    </submittedName>
</protein>
<dbReference type="EMBL" id="GFTR01003731">
    <property type="protein sequence ID" value="JAW12695.1"/>
    <property type="molecule type" value="Transcribed_RNA"/>
</dbReference>
<organism evidence="2">
    <name type="scientific">Panstrongylus lignarius</name>
    <dbReference type="NCBI Taxonomy" id="156445"/>
    <lineage>
        <taxon>Eukaryota</taxon>
        <taxon>Metazoa</taxon>
        <taxon>Ecdysozoa</taxon>
        <taxon>Arthropoda</taxon>
        <taxon>Hexapoda</taxon>
        <taxon>Insecta</taxon>
        <taxon>Pterygota</taxon>
        <taxon>Neoptera</taxon>
        <taxon>Paraneoptera</taxon>
        <taxon>Hemiptera</taxon>
        <taxon>Heteroptera</taxon>
        <taxon>Panheteroptera</taxon>
        <taxon>Cimicomorpha</taxon>
        <taxon>Reduviidae</taxon>
        <taxon>Triatominae</taxon>
        <taxon>Panstrongylus</taxon>
    </lineage>
</organism>
<proteinExistence type="predicted"/>
<keyword evidence="1" id="KW-0472">Membrane</keyword>
<evidence type="ECO:0000313" key="2">
    <source>
        <dbReference type="EMBL" id="JAW12695.1"/>
    </source>
</evidence>
<keyword evidence="1" id="KW-0812">Transmembrane</keyword>
<dbReference type="AlphaFoldDB" id="A0A224XJM5"/>
<sequence>MDNLSYDNIIIQCLVLCDNIDDDNVDKFFPKFDKCLELSNNVGLEKTIFQKSLLGLVRKCRQDFLRETKMSFRDVTEIANYFSEYIRDLMHLDGIEAIQSEYLHNDHENHIDKRASGCYASCQPVKFLNFLILLIILTLITCLFGFLACRICVELQGNNDLCALKLPKDMVDNLALTCQEMGFDPNEIKVLREKTCFDREYENIINKYLQKRSESSCSMNN</sequence>
<reference evidence="2" key="1">
    <citation type="journal article" date="2018" name="PLoS Negl. Trop. Dis.">
        <title>An insight into the salivary gland and fat body transcriptome of Panstrongylus lignarius (Hemiptera: Heteroptera), the main vector of Chagas disease in Peru.</title>
        <authorList>
            <person name="Nevoa J.C."/>
            <person name="Mendes M.T."/>
            <person name="da Silva M.V."/>
            <person name="Soares S.C."/>
            <person name="Oliveira C.J.F."/>
            <person name="Ribeiro J.M.C."/>
        </authorList>
    </citation>
    <scope>NUCLEOTIDE SEQUENCE</scope>
</reference>
<accession>A0A224XJM5</accession>
<evidence type="ECO:0000256" key="1">
    <source>
        <dbReference type="SAM" id="Phobius"/>
    </source>
</evidence>
<keyword evidence="1" id="KW-1133">Transmembrane helix</keyword>
<name>A0A224XJM5_9HEMI</name>